<dbReference type="OrthoDB" id="580982at2"/>
<dbReference type="Pfam" id="PF12770">
    <property type="entry name" value="CHAT"/>
    <property type="match status" value="1"/>
</dbReference>
<reference evidence="3" key="1">
    <citation type="submission" date="2018-08" db="EMBL/GenBank/DDBJ databases">
        <authorList>
            <person name="Rodrigo-Torres L."/>
            <person name="Arahal R. D."/>
            <person name="Lucena T."/>
        </authorList>
    </citation>
    <scope>NUCLEOTIDE SEQUENCE [LARGE SCALE GENOMIC DNA]</scope>
    <source>
        <strain evidence="3">CECT 7235</strain>
    </source>
</reference>
<dbReference type="EMBL" id="UIHC01000076">
    <property type="protein sequence ID" value="SUZ33809.1"/>
    <property type="molecule type" value="Genomic_DNA"/>
</dbReference>
<dbReference type="Gene3D" id="1.25.40.10">
    <property type="entry name" value="Tetratricopeptide repeat domain"/>
    <property type="match status" value="1"/>
</dbReference>
<organism evidence="2 3">
    <name type="scientific">Roseinatronobacter ekhonensis</name>
    <dbReference type="NCBI Taxonomy" id="254356"/>
    <lineage>
        <taxon>Bacteria</taxon>
        <taxon>Pseudomonadati</taxon>
        <taxon>Pseudomonadota</taxon>
        <taxon>Alphaproteobacteria</taxon>
        <taxon>Rhodobacterales</taxon>
        <taxon>Paracoccaceae</taxon>
        <taxon>Roseinatronobacter</taxon>
    </lineage>
</organism>
<dbReference type="Proteomes" id="UP000272908">
    <property type="component" value="Unassembled WGS sequence"/>
</dbReference>
<dbReference type="PANTHER" id="PTHR10098:SF108">
    <property type="entry name" value="TETRATRICOPEPTIDE REPEAT PROTEIN 28"/>
    <property type="match status" value="1"/>
</dbReference>
<evidence type="ECO:0000313" key="3">
    <source>
        <dbReference type="Proteomes" id="UP000272908"/>
    </source>
</evidence>
<dbReference type="InterPro" id="IPR011990">
    <property type="entry name" value="TPR-like_helical_dom_sf"/>
</dbReference>
<keyword evidence="3" id="KW-1185">Reference proteome</keyword>
<feature type="domain" description="CHAT" evidence="1">
    <location>
        <begin position="585"/>
        <end position="792"/>
    </location>
</feature>
<protein>
    <recommendedName>
        <fullName evidence="1">CHAT domain-containing protein</fullName>
    </recommendedName>
</protein>
<dbReference type="PANTHER" id="PTHR10098">
    <property type="entry name" value="RAPSYN-RELATED"/>
    <property type="match status" value="1"/>
</dbReference>
<proteinExistence type="predicted"/>
<gene>
    <name evidence="2" type="ORF">ROE7235_03584</name>
</gene>
<dbReference type="InterPro" id="IPR024983">
    <property type="entry name" value="CHAT_dom"/>
</dbReference>
<evidence type="ECO:0000259" key="1">
    <source>
        <dbReference type="Pfam" id="PF12770"/>
    </source>
</evidence>
<name>A0A3B0MVP2_9RHOB</name>
<sequence length="795" mass="86919">MPDFEGEENARKQLLIARTETGPKSAAAWIEVGEFIAESDFENWSGLTAKACFRAALDLLPAGAHDGFRADALLGYGSALTGEGSGYRDEVLEEASRYLTEAIALFEEIPDPEGVLEARYYRAYAWTELVGPTRFKFGQMAIEELEDIQETVKNYESEILSANVFSLLGNAYLDRVEGDPRQNNLEAEQAFRSALAVHQKMGSVIGRAQSNLDLAVTFNRRNVFGDNKANRKAVYYAKRAANFVGEEIHLELVTTILSTYAKALQDRGGRQWVSNTKKAEALIAKGIQLARESKNLPVEQALRLTRAQILLDLCQYAGLDRVIDVQADLDASREGLDPEGALTWWLQWQEIASLLAAVTGNTQRMIETAEDSLAQVMTVLEQADSFAEKAEYLSRVSFVADLGILGHLSENGPPAGLRFARRVFARLIGTDTAVFATSEGVAELYLLNPVTPDWSGVLVSAGEDCTFYEIEGVGKDFWNTAIDELRPGFFSGMSALSNPGGLSRFAEMLEEWICAASGALGPVLFDLQVAGYEEIVVFAFGGWCTVPVAALQLPGPGGTTLTEQAAVVYGPDQFIPHEPRTERVLHVLDPRLVEAEAENRMLNTVASEVFSCASLQDVQEALAGAQAFDCIHFTTHGDHDFDYLEGAGIRCADDGLLTARWVFEHARLKGGPLVCLAACQTGLNDFANLPHETFGLPMAFLSAGASAVLSTQWPVDDVATRLLLTQFYLEVQGGRTTAKALQLAQHWLRDADEATLEAQSTGNKRFTSLENNGPSLEAPPFSHPYFWAGFLLHRA</sequence>
<evidence type="ECO:0000313" key="2">
    <source>
        <dbReference type="EMBL" id="SUZ33809.1"/>
    </source>
</evidence>
<dbReference type="SUPFAM" id="SSF48452">
    <property type="entry name" value="TPR-like"/>
    <property type="match status" value="1"/>
</dbReference>
<accession>A0A3B0MVP2</accession>
<dbReference type="AlphaFoldDB" id="A0A3B0MVP2"/>
<dbReference type="RefSeq" id="WP_121097003.1">
    <property type="nucleotide sequence ID" value="NZ_UIHC01000076.1"/>
</dbReference>